<protein>
    <recommendedName>
        <fullName evidence="3">Lipoprotein</fullName>
    </recommendedName>
</protein>
<dbReference type="EMBL" id="CP025057">
    <property type="protein sequence ID" value="AUB31493.1"/>
    <property type="molecule type" value="Genomic_DNA"/>
</dbReference>
<reference evidence="1 2" key="1">
    <citation type="submission" date="2017-12" db="EMBL/GenBank/DDBJ databases">
        <title>Complete genome sequence of Spiroplasma floricola 23-6 (ATCC 29989).</title>
        <authorList>
            <person name="Tsai Y.-M."/>
            <person name="Wu P.-S."/>
            <person name="Lo W.-S."/>
            <person name="Kuo C.-H."/>
        </authorList>
    </citation>
    <scope>NUCLEOTIDE SEQUENCE [LARGE SCALE GENOMIC DNA]</scope>
    <source>
        <strain evidence="1 2">23-6</strain>
    </source>
</reference>
<evidence type="ECO:0008006" key="3">
    <source>
        <dbReference type="Google" id="ProtNLM"/>
    </source>
</evidence>
<organism evidence="1 2">
    <name type="scientific">Spiroplasma floricola 23-6</name>
    <dbReference type="NCBI Taxonomy" id="1336749"/>
    <lineage>
        <taxon>Bacteria</taxon>
        <taxon>Bacillati</taxon>
        <taxon>Mycoplasmatota</taxon>
        <taxon>Mollicutes</taxon>
        <taxon>Entomoplasmatales</taxon>
        <taxon>Spiroplasmataceae</taxon>
        <taxon>Spiroplasma</taxon>
    </lineage>
</organism>
<dbReference type="RefSeq" id="WP_169919183.1">
    <property type="nucleotide sequence ID" value="NZ_CP025057.1"/>
</dbReference>
<dbReference type="PROSITE" id="PS51257">
    <property type="entry name" value="PROKAR_LIPOPROTEIN"/>
    <property type="match status" value="1"/>
</dbReference>
<dbReference type="Proteomes" id="UP000231823">
    <property type="component" value="Chromosome"/>
</dbReference>
<dbReference type="NCBIfam" id="NF038029">
    <property type="entry name" value="LP_plasma"/>
    <property type="match status" value="1"/>
</dbReference>
<dbReference type="InterPro" id="IPR054816">
    <property type="entry name" value="Lipoprotein_mollicutes-type_CS"/>
</dbReference>
<keyword evidence="2" id="KW-1185">Reference proteome</keyword>
<evidence type="ECO:0000313" key="1">
    <source>
        <dbReference type="EMBL" id="AUB31493.1"/>
    </source>
</evidence>
<evidence type="ECO:0000313" key="2">
    <source>
        <dbReference type="Proteomes" id="UP000231823"/>
    </source>
</evidence>
<sequence>MKKLLTVLGSLSLVGSTSVTVVSCKDPVTPPK</sequence>
<dbReference type="NCBIfam" id="NF045726">
    <property type="entry name" value="XXplasma_LP"/>
    <property type="match status" value="1"/>
</dbReference>
<accession>A0A2K8SDJ2</accession>
<gene>
    <name evidence="1" type="ORF">SFLOR_v1c04410</name>
</gene>
<dbReference type="AlphaFoldDB" id="A0A2K8SDJ2"/>
<dbReference type="KEGG" id="sfz:SFLOR_v1c04410"/>
<name>A0A2K8SDJ2_9MOLU</name>
<proteinExistence type="predicted"/>